<dbReference type="SUPFAM" id="SSF51445">
    <property type="entry name" value="(Trans)glycosidases"/>
    <property type="match status" value="1"/>
</dbReference>
<protein>
    <recommendedName>
        <fullName evidence="4">Sucrose phosphorylase</fullName>
        <ecNumber evidence="4">2.4.1.7</ecNumber>
    </recommendedName>
    <alternativeName>
        <fullName evidence="4">Sucrose glucosyltransferase</fullName>
    </alternativeName>
</protein>
<proteinExistence type="inferred from homology"/>
<feature type="domain" description="Glycosyl hydrolase family 13 catalytic" evidence="7">
    <location>
        <begin position="21"/>
        <end position="438"/>
    </location>
</feature>
<name>A0A0R1QJI1_9LACO</name>
<feature type="binding site" evidence="6">
    <location>
        <position position="64"/>
    </location>
    <ligand>
        <name>substrate</name>
    </ligand>
</feature>
<evidence type="ECO:0000313" key="8">
    <source>
        <dbReference type="EMBL" id="KRL44941.1"/>
    </source>
</evidence>
<keyword evidence="9" id="KW-1185">Reference proteome</keyword>
<evidence type="ECO:0000256" key="6">
    <source>
        <dbReference type="PIRSR" id="PIRSR003059-2"/>
    </source>
</evidence>
<feature type="binding site" evidence="6">
    <location>
        <begin position="206"/>
        <end position="208"/>
    </location>
    <ligand>
        <name>substrate</name>
    </ligand>
</feature>
<feature type="binding site" evidence="6">
    <location>
        <position position="249"/>
    </location>
    <ligand>
        <name>substrate</name>
    </ligand>
</feature>
<feature type="binding site" evidence="6">
    <location>
        <begin position="306"/>
        <end position="307"/>
    </location>
    <ligand>
        <name>substrate</name>
    </ligand>
</feature>
<evidence type="ECO:0000256" key="5">
    <source>
        <dbReference type="PIRSR" id="PIRSR003059-1"/>
    </source>
</evidence>
<keyword evidence="2 4" id="KW-0328">Glycosyltransferase</keyword>
<evidence type="ECO:0000256" key="4">
    <source>
        <dbReference type="PIRNR" id="PIRNR003059"/>
    </source>
</evidence>
<evidence type="ECO:0000256" key="1">
    <source>
        <dbReference type="ARBA" id="ARBA00008452"/>
    </source>
</evidence>
<dbReference type="PANTHER" id="PTHR38784">
    <property type="entry name" value="SUCROSE PHOSPHORYLASE"/>
    <property type="match status" value="1"/>
</dbReference>
<dbReference type="PIRSF" id="PIRSF003059">
    <property type="entry name" value="Sucrose_phosphorylase"/>
    <property type="match status" value="1"/>
</dbReference>
<dbReference type="InterPro" id="IPR006047">
    <property type="entry name" value="GH13_cat_dom"/>
</dbReference>
<comment type="catalytic activity">
    <reaction evidence="4">
        <text>sucrose + phosphate = D-fructose + alpha-D-glucose 1-phosphate</text>
        <dbReference type="Rhea" id="RHEA:24048"/>
        <dbReference type="ChEBI" id="CHEBI:17992"/>
        <dbReference type="ChEBI" id="CHEBI:37721"/>
        <dbReference type="ChEBI" id="CHEBI:43474"/>
        <dbReference type="ChEBI" id="CHEBI:58601"/>
        <dbReference type="EC" id="2.4.1.7"/>
    </reaction>
</comment>
<dbReference type="InterPro" id="IPR016377">
    <property type="entry name" value="Sucrose_GGa_phosphorylase-rel"/>
</dbReference>
<feature type="binding site" evidence="6">
    <location>
        <position position="407"/>
    </location>
    <ligand>
        <name>substrate</name>
    </ligand>
</feature>
<comment type="similarity">
    <text evidence="1 4">Belongs to the glycosyl hydrolase 13 family. Sucrose phosphorylase subfamily.</text>
</comment>
<feature type="binding site" evidence="6">
    <location>
        <begin position="350"/>
        <end position="353"/>
    </location>
    <ligand>
        <name>substrate</name>
    </ligand>
</feature>
<gene>
    <name evidence="8" type="ORF">FD01_GL000967</name>
</gene>
<dbReference type="GO" id="GO:0009018">
    <property type="term" value="F:sucrose phosphorylase activity"/>
    <property type="evidence" value="ECO:0007669"/>
    <property type="project" value="UniProtKB-EC"/>
</dbReference>
<dbReference type="Gene3D" id="3.90.400.10">
    <property type="entry name" value="Oligo-1,6-glucosidase, Domain 2"/>
    <property type="match status" value="1"/>
</dbReference>
<comment type="caution">
    <text evidence="8">The sequence shown here is derived from an EMBL/GenBank/DDBJ whole genome shotgun (WGS) entry which is preliminary data.</text>
</comment>
<sequence>MKMLASAKSITRSCSMTVPNEVMLITYGDSMGENLHQLNHILDAYFAGAVGGVHLLPFFPSSGDRGFSPMNYTTVDPRLGSWHDVDALAEKNYLMADLMINHLSRQSAEFQDYLQHHDQSDYAGMFLNWDKFWPANRPTQADVDLIYKRKDKAPYQEITFADSNQSKVWNTFSEEQIDLDVNAPQAKAMFRTTMAIFAKHHINIVRLDAFAYAVKKLDTNDFFVEPDIWKLLESISSEAEKHQLTVLPEIHEHYTLPRKVSEHGYYTYDFALPMLILYTLFKGDATNLLNWLAASPMHQFTTLDTHDGIGIVDVKDVLNDQQIDFTTKQLYERGSNVKKVYSSATYNNLDIYQINTTYYSALGEDNRAYLLARALQIFAPGIPQIYYVGLLAGKNDLELLEATKEGRNINRHYYTESEVAQEVKRPVVRDLLKLLRFRNQEPAFDLDGSLTIEKTDNAHFTLIRRNQAQTHTATLTVDLTTLRFSVQADNDVLTLETEQENSND</sequence>
<dbReference type="InterPro" id="IPR017853">
    <property type="entry name" value="GH"/>
</dbReference>
<evidence type="ECO:0000256" key="3">
    <source>
        <dbReference type="ARBA" id="ARBA00022679"/>
    </source>
</evidence>
<dbReference type="EMBL" id="AZEU01000136">
    <property type="protein sequence ID" value="KRL44941.1"/>
    <property type="molecule type" value="Genomic_DNA"/>
</dbReference>
<dbReference type="InterPro" id="IPR022527">
    <property type="entry name" value="Sucrose_phospho"/>
</dbReference>
<evidence type="ECO:0000313" key="9">
    <source>
        <dbReference type="Proteomes" id="UP000051790"/>
    </source>
</evidence>
<dbReference type="PANTHER" id="PTHR38784:SF1">
    <property type="entry name" value="SUCROSE PHOSPHORYLASE"/>
    <property type="match status" value="1"/>
</dbReference>
<dbReference type="Gene3D" id="3.20.20.80">
    <property type="entry name" value="Glycosidases"/>
    <property type="match status" value="1"/>
</dbReference>
<dbReference type="NCBIfam" id="TIGR03852">
    <property type="entry name" value="sucrose_gtfA"/>
    <property type="match status" value="1"/>
</dbReference>
<dbReference type="EC" id="2.4.1.7" evidence="4"/>
<organism evidence="8 9">
    <name type="scientific">Lacticaseibacillus manihotivorans DSM 13343 = JCM 12514</name>
    <dbReference type="NCBI Taxonomy" id="1423769"/>
    <lineage>
        <taxon>Bacteria</taxon>
        <taxon>Bacillati</taxon>
        <taxon>Bacillota</taxon>
        <taxon>Bacilli</taxon>
        <taxon>Lactobacillales</taxon>
        <taxon>Lactobacillaceae</taxon>
        <taxon>Lacticaseibacillus</taxon>
    </lineage>
</organism>
<dbReference type="CDD" id="cd11355">
    <property type="entry name" value="AmyAc_Sucrose_phosphorylase"/>
    <property type="match status" value="1"/>
</dbReference>
<accession>A0A0R1QJI1</accession>
<evidence type="ECO:0000256" key="2">
    <source>
        <dbReference type="ARBA" id="ARBA00022676"/>
    </source>
</evidence>
<feature type="active site" description="Nucleophile" evidence="5">
    <location>
        <position position="208"/>
    </location>
</feature>
<feature type="active site" description="Proton donor" evidence="5">
    <location>
        <position position="249"/>
    </location>
</feature>
<dbReference type="Pfam" id="PF00128">
    <property type="entry name" value="Alpha-amylase"/>
    <property type="match status" value="1"/>
</dbReference>
<dbReference type="SMART" id="SM00642">
    <property type="entry name" value="Aamy"/>
    <property type="match status" value="1"/>
</dbReference>
<evidence type="ECO:0000259" key="7">
    <source>
        <dbReference type="SMART" id="SM00642"/>
    </source>
</evidence>
<dbReference type="AlphaFoldDB" id="A0A0R1QJI1"/>
<dbReference type="PATRIC" id="fig|1423769.4.peg.1041"/>
<dbReference type="InterPro" id="IPR045857">
    <property type="entry name" value="O16G_dom_2"/>
</dbReference>
<dbReference type="Proteomes" id="UP000051790">
    <property type="component" value="Unassembled WGS sequence"/>
</dbReference>
<feature type="binding site" evidence="6">
    <location>
        <position position="102"/>
    </location>
    <ligand>
        <name>substrate</name>
    </ligand>
</feature>
<reference evidence="8 9" key="1">
    <citation type="journal article" date="2015" name="Genome Announc.">
        <title>Expanding the biotechnology potential of lactobacilli through comparative genomics of 213 strains and associated genera.</title>
        <authorList>
            <person name="Sun Z."/>
            <person name="Harris H.M."/>
            <person name="McCann A."/>
            <person name="Guo C."/>
            <person name="Argimon S."/>
            <person name="Zhang W."/>
            <person name="Yang X."/>
            <person name="Jeffery I.B."/>
            <person name="Cooney J.C."/>
            <person name="Kagawa T.F."/>
            <person name="Liu W."/>
            <person name="Song Y."/>
            <person name="Salvetti E."/>
            <person name="Wrobel A."/>
            <person name="Rasinkangas P."/>
            <person name="Parkhill J."/>
            <person name="Rea M.C."/>
            <person name="O'Sullivan O."/>
            <person name="Ritari J."/>
            <person name="Douillard F.P."/>
            <person name="Paul Ross R."/>
            <person name="Yang R."/>
            <person name="Briner A.E."/>
            <person name="Felis G.E."/>
            <person name="de Vos W.M."/>
            <person name="Barrangou R."/>
            <person name="Klaenhammer T.R."/>
            <person name="Caufield P.W."/>
            <person name="Cui Y."/>
            <person name="Zhang H."/>
            <person name="O'Toole P.W."/>
        </authorList>
    </citation>
    <scope>NUCLEOTIDE SEQUENCE [LARGE SCALE GENOMIC DNA]</scope>
    <source>
        <strain evidence="8 9">DSM 13343</strain>
    </source>
</reference>
<dbReference type="GO" id="GO:0005975">
    <property type="term" value="P:carbohydrate metabolic process"/>
    <property type="evidence" value="ECO:0007669"/>
    <property type="project" value="InterPro"/>
</dbReference>
<keyword evidence="3 4" id="KW-0808">Transferase</keyword>